<protein>
    <recommendedName>
        <fullName evidence="3">Mediator of RNA polymerase II transcription subunit 30</fullName>
    </recommendedName>
    <alternativeName>
        <fullName evidence="9">Mediator complex subunit 30</fullName>
    </alternativeName>
</protein>
<evidence type="ECO:0000256" key="10">
    <source>
        <dbReference type="SAM" id="Coils"/>
    </source>
</evidence>
<dbReference type="AlphaFoldDB" id="A0A9W9ZKX6"/>
<keyword evidence="13" id="KW-1185">Reference proteome</keyword>
<proteinExistence type="inferred from homology"/>
<keyword evidence="7" id="KW-0539">Nucleus</keyword>
<evidence type="ECO:0000256" key="4">
    <source>
        <dbReference type="ARBA" id="ARBA00023015"/>
    </source>
</evidence>
<comment type="similarity">
    <text evidence="2">Belongs to the Mediator complex subunit 30 family.</text>
</comment>
<evidence type="ECO:0000256" key="6">
    <source>
        <dbReference type="ARBA" id="ARBA00023163"/>
    </source>
</evidence>
<keyword evidence="4" id="KW-0805">Transcription regulation</keyword>
<reference evidence="12" key="1">
    <citation type="submission" date="2023-01" db="EMBL/GenBank/DDBJ databases">
        <title>Genome assembly of the deep-sea coral Lophelia pertusa.</title>
        <authorList>
            <person name="Herrera S."/>
            <person name="Cordes E."/>
        </authorList>
    </citation>
    <scope>NUCLEOTIDE SEQUENCE</scope>
    <source>
        <strain evidence="12">USNM1676648</strain>
        <tissue evidence="12">Polyp</tissue>
    </source>
</reference>
<evidence type="ECO:0000256" key="1">
    <source>
        <dbReference type="ARBA" id="ARBA00004123"/>
    </source>
</evidence>
<dbReference type="GO" id="GO:0045893">
    <property type="term" value="P:positive regulation of DNA-templated transcription"/>
    <property type="evidence" value="ECO:0007669"/>
    <property type="project" value="TreeGrafter"/>
</dbReference>
<name>A0A9W9ZKX6_9CNID</name>
<dbReference type="Proteomes" id="UP001163046">
    <property type="component" value="Unassembled WGS sequence"/>
</dbReference>
<organism evidence="12 13">
    <name type="scientific">Desmophyllum pertusum</name>
    <dbReference type="NCBI Taxonomy" id="174260"/>
    <lineage>
        <taxon>Eukaryota</taxon>
        <taxon>Metazoa</taxon>
        <taxon>Cnidaria</taxon>
        <taxon>Anthozoa</taxon>
        <taxon>Hexacorallia</taxon>
        <taxon>Scleractinia</taxon>
        <taxon>Caryophylliina</taxon>
        <taxon>Caryophylliidae</taxon>
        <taxon>Desmophyllum</taxon>
    </lineage>
</organism>
<keyword evidence="5" id="KW-0010">Activator</keyword>
<accession>A0A9W9ZKX6</accession>
<comment type="function">
    <text evidence="8">Component of the Mediator complex, a coactivator involved in the regulated transcription of nearly all RNA polymerase II-dependent genes. Mediator functions as a bridge to convey information from gene-specific regulatory proteins to the basal RNA polymerase II transcription machinery. Mediator is recruited to promoters by direct interactions with regulatory proteins and serves as a scaffold for the assembly of a functional preinitiation complex with RNA polymerase II and the general transcription factors.</text>
</comment>
<dbReference type="PANTHER" id="PTHR31705">
    <property type="entry name" value="MEDIATOR OF RNA POLYMERASE II TRANSCRIPTION SUBUNIT 30"/>
    <property type="match status" value="1"/>
</dbReference>
<comment type="caution">
    <text evidence="12">The sequence shown here is derived from an EMBL/GenBank/DDBJ whole genome shotgun (WGS) entry which is preliminary data.</text>
</comment>
<dbReference type="InterPro" id="IPR021019">
    <property type="entry name" value="Mediator_Med30_met"/>
</dbReference>
<evidence type="ECO:0000313" key="12">
    <source>
        <dbReference type="EMBL" id="KAJ7382834.1"/>
    </source>
</evidence>
<evidence type="ECO:0000313" key="13">
    <source>
        <dbReference type="Proteomes" id="UP001163046"/>
    </source>
</evidence>
<dbReference type="GO" id="GO:0016592">
    <property type="term" value="C:mediator complex"/>
    <property type="evidence" value="ECO:0007669"/>
    <property type="project" value="TreeGrafter"/>
</dbReference>
<dbReference type="GO" id="GO:0003712">
    <property type="term" value="F:transcription coregulator activity"/>
    <property type="evidence" value="ECO:0007669"/>
    <property type="project" value="TreeGrafter"/>
</dbReference>
<keyword evidence="10" id="KW-0175">Coiled coil</keyword>
<evidence type="ECO:0000256" key="3">
    <source>
        <dbReference type="ARBA" id="ARBA00019664"/>
    </source>
</evidence>
<dbReference type="Pfam" id="PF11315">
    <property type="entry name" value="Med30"/>
    <property type="match status" value="1"/>
</dbReference>
<feature type="compositionally biased region" description="Low complexity" evidence="11">
    <location>
        <begin position="9"/>
        <end position="19"/>
    </location>
</feature>
<evidence type="ECO:0000256" key="2">
    <source>
        <dbReference type="ARBA" id="ARBA00010606"/>
    </source>
</evidence>
<evidence type="ECO:0000256" key="11">
    <source>
        <dbReference type="SAM" id="MobiDB-lite"/>
    </source>
</evidence>
<evidence type="ECO:0000256" key="9">
    <source>
        <dbReference type="ARBA" id="ARBA00031981"/>
    </source>
</evidence>
<keyword evidence="6" id="KW-0804">Transcription</keyword>
<dbReference type="PANTHER" id="PTHR31705:SF4">
    <property type="entry name" value="MEDIATOR OF RNA POLYMERASE II TRANSCRIPTION SUBUNIT 30"/>
    <property type="match status" value="1"/>
</dbReference>
<dbReference type="OrthoDB" id="10067025at2759"/>
<feature type="region of interest" description="Disordered" evidence="11">
    <location>
        <begin position="1"/>
        <end position="26"/>
    </location>
</feature>
<gene>
    <name evidence="12" type="primary">MED30</name>
    <name evidence="12" type="ORF">OS493_032469</name>
</gene>
<sequence>MASKRTMQSAGLPLGLSASLREEKKSTRPTVVQQLNEISITLQGQHTVQEIVTKASHLFRCLQETTMVVDEKSKQEVRNNKKKVQETLNGLKDLFSRLRAFYDESNRRIEIPHGQDLEAMVPLRSLEEEPDMETSNESTALQIEHDTLQEKLRSKNQEIKELIDKLRTLIWDVNTMMALKPS</sequence>
<evidence type="ECO:0000256" key="8">
    <source>
        <dbReference type="ARBA" id="ARBA00025687"/>
    </source>
</evidence>
<comment type="subcellular location">
    <subcellularLocation>
        <location evidence="1">Nucleus</location>
    </subcellularLocation>
</comment>
<dbReference type="EMBL" id="MU825913">
    <property type="protein sequence ID" value="KAJ7382834.1"/>
    <property type="molecule type" value="Genomic_DNA"/>
</dbReference>
<feature type="coiled-coil region" evidence="10">
    <location>
        <begin position="138"/>
        <end position="169"/>
    </location>
</feature>
<evidence type="ECO:0000256" key="7">
    <source>
        <dbReference type="ARBA" id="ARBA00023242"/>
    </source>
</evidence>
<evidence type="ECO:0000256" key="5">
    <source>
        <dbReference type="ARBA" id="ARBA00023159"/>
    </source>
</evidence>